<dbReference type="InterPro" id="IPR037523">
    <property type="entry name" value="VOC_core"/>
</dbReference>
<keyword evidence="3" id="KW-1185">Reference proteome</keyword>
<dbReference type="InterPro" id="IPR004360">
    <property type="entry name" value="Glyas_Fos-R_dOase_dom"/>
</dbReference>
<protein>
    <recommendedName>
        <fullName evidence="1">VOC domain-containing protein</fullName>
    </recommendedName>
</protein>
<name>A0A285NK11_9HYPH</name>
<dbReference type="Pfam" id="PF00903">
    <property type="entry name" value="Glyoxalase"/>
    <property type="match status" value="1"/>
</dbReference>
<dbReference type="PROSITE" id="PS51819">
    <property type="entry name" value="VOC"/>
    <property type="match status" value="1"/>
</dbReference>
<dbReference type="Proteomes" id="UP000219439">
    <property type="component" value="Unassembled WGS sequence"/>
</dbReference>
<dbReference type="InterPro" id="IPR029068">
    <property type="entry name" value="Glyas_Bleomycin-R_OHBP_Dase"/>
</dbReference>
<evidence type="ECO:0000313" key="2">
    <source>
        <dbReference type="EMBL" id="SNZ09297.1"/>
    </source>
</evidence>
<evidence type="ECO:0000259" key="1">
    <source>
        <dbReference type="PROSITE" id="PS51819"/>
    </source>
</evidence>
<dbReference type="RefSeq" id="WP_170956018.1">
    <property type="nucleotide sequence ID" value="NZ_OBEL01000001.1"/>
</dbReference>
<organism evidence="2 3">
    <name type="scientific">Cohaesibacter gelatinilyticus</name>
    <dbReference type="NCBI Taxonomy" id="372072"/>
    <lineage>
        <taxon>Bacteria</taxon>
        <taxon>Pseudomonadati</taxon>
        <taxon>Pseudomonadota</taxon>
        <taxon>Alphaproteobacteria</taxon>
        <taxon>Hyphomicrobiales</taxon>
        <taxon>Cohaesibacteraceae</taxon>
    </lineage>
</organism>
<sequence>MHVTAFRIFVRDLAVAREFYANNLQWPMVWDRSEQGAVGFEPGMLVIIEEEDAEGPQSSLIGRFTGLSLAVDNLPEIYKLLKSRGVPFVAPPERQFWGGSLAHFIDPSGNIVSLVE</sequence>
<proteinExistence type="predicted"/>
<reference evidence="2 3" key="1">
    <citation type="submission" date="2017-09" db="EMBL/GenBank/DDBJ databases">
        <authorList>
            <person name="Ehlers B."/>
            <person name="Leendertz F.H."/>
        </authorList>
    </citation>
    <scope>NUCLEOTIDE SEQUENCE [LARGE SCALE GENOMIC DNA]</scope>
    <source>
        <strain evidence="2 3">DSM 18289</strain>
    </source>
</reference>
<gene>
    <name evidence="2" type="ORF">SAMN06265368_1995</name>
</gene>
<dbReference type="SUPFAM" id="SSF54593">
    <property type="entry name" value="Glyoxalase/Bleomycin resistance protein/Dihydroxybiphenyl dioxygenase"/>
    <property type="match status" value="1"/>
</dbReference>
<dbReference type="Gene3D" id="3.10.180.10">
    <property type="entry name" value="2,3-Dihydroxybiphenyl 1,2-Dioxygenase, domain 1"/>
    <property type="match status" value="1"/>
</dbReference>
<dbReference type="EMBL" id="OBEL01000001">
    <property type="protein sequence ID" value="SNZ09297.1"/>
    <property type="molecule type" value="Genomic_DNA"/>
</dbReference>
<dbReference type="AlphaFoldDB" id="A0A285NK11"/>
<accession>A0A285NK11</accession>
<feature type="domain" description="VOC" evidence="1">
    <location>
        <begin position="1"/>
        <end position="116"/>
    </location>
</feature>
<evidence type="ECO:0000313" key="3">
    <source>
        <dbReference type="Proteomes" id="UP000219439"/>
    </source>
</evidence>
<dbReference type="CDD" id="cd06587">
    <property type="entry name" value="VOC"/>
    <property type="match status" value="1"/>
</dbReference>